<protein>
    <submittedName>
        <fullName evidence="1">Uncharacterized protein</fullName>
    </submittedName>
</protein>
<proteinExistence type="predicted"/>
<organism evidence="1 2">
    <name type="scientific">Tanacetum coccineum</name>
    <dbReference type="NCBI Taxonomy" id="301880"/>
    <lineage>
        <taxon>Eukaryota</taxon>
        <taxon>Viridiplantae</taxon>
        <taxon>Streptophyta</taxon>
        <taxon>Embryophyta</taxon>
        <taxon>Tracheophyta</taxon>
        <taxon>Spermatophyta</taxon>
        <taxon>Magnoliopsida</taxon>
        <taxon>eudicotyledons</taxon>
        <taxon>Gunneridae</taxon>
        <taxon>Pentapetalae</taxon>
        <taxon>asterids</taxon>
        <taxon>campanulids</taxon>
        <taxon>Asterales</taxon>
        <taxon>Asteraceae</taxon>
        <taxon>Asteroideae</taxon>
        <taxon>Anthemideae</taxon>
        <taxon>Anthemidinae</taxon>
        <taxon>Tanacetum</taxon>
    </lineage>
</organism>
<dbReference type="Proteomes" id="UP001151760">
    <property type="component" value="Unassembled WGS sequence"/>
</dbReference>
<evidence type="ECO:0000313" key="2">
    <source>
        <dbReference type="Proteomes" id="UP001151760"/>
    </source>
</evidence>
<name>A0ABQ5H6X2_9ASTR</name>
<sequence length="135" mass="15001">MYCIKILQIGEKYLIFSGEELTSSWGKKGVLRDGLSLSAKPKVANPALTVPLEGRGTTVSLSVSPIAERKSLWVKDNRFSKKDNEDEMSLVASSTFAVYQKSLRYSTYIAEGSLVKAVLMLHLNRNRSIEDDKEG</sequence>
<reference evidence="1" key="1">
    <citation type="journal article" date="2022" name="Int. J. Mol. Sci.">
        <title>Draft Genome of Tanacetum Coccineum: Genomic Comparison of Closely Related Tanacetum-Family Plants.</title>
        <authorList>
            <person name="Yamashiro T."/>
            <person name="Shiraishi A."/>
            <person name="Nakayama K."/>
            <person name="Satake H."/>
        </authorList>
    </citation>
    <scope>NUCLEOTIDE SEQUENCE</scope>
</reference>
<comment type="caution">
    <text evidence="1">The sequence shown here is derived from an EMBL/GenBank/DDBJ whole genome shotgun (WGS) entry which is preliminary data.</text>
</comment>
<reference evidence="1" key="2">
    <citation type="submission" date="2022-01" db="EMBL/GenBank/DDBJ databases">
        <authorList>
            <person name="Yamashiro T."/>
            <person name="Shiraishi A."/>
            <person name="Satake H."/>
            <person name="Nakayama K."/>
        </authorList>
    </citation>
    <scope>NUCLEOTIDE SEQUENCE</scope>
</reference>
<dbReference type="EMBL" id="BQNB010019279">
    <property type="protein sequence ID" value="GJT83630.1"/>
    <property type="molecule type" value="Genomic_DNA"/>
</dbReference>
<gene>
    <name evidence="1" type="ORF">Tco_1057972</name>
</gene>
<accession>A0ABQ5H6X2</accession>
<keyword evidence="2" id="KW-1185">Reference proteome</keyword>
<evidence type="ECO:0000313" key="1">
    <source>
        <dbReference type="EMBL" id="GJT83630.1"/>
    </source>
</evidence>